<sequence length="171" mass="18246">MRRLLVPALVCLAALAACERRETGPASTAPATAPAAPASFRHRLEGDISGDYRPVSEPTQGWRVESLFIGQAAALEAWEAAQRGGAPLILTLSGPDGAVQIPPRAYDLTDERLHFVGLMPDGRQLVLDARIDPGALATARRNLGDRTPVITGAMTAKGRRIPFSLGWWNGD</sequence>
<dbReference type="AlphaFoldDB" id="A0A7W6EYY3"/>
<evidence type="ECO:0000313" key="3">
    <source>
        <dbReference type="Proteomes" id="UP000532936"/>
    </source>
</evidence>
<name>A0A7W6EYY3_9CAUL</name>
<comment type="caution">
    <text evidence="2">The sequence shown here is derived from an EMBL/GenBank/DDBJ whole genome shotgun (WGS) entry which is preliminary data.</text>
</comment>
<accession>A0A7W6EYY3</accession>
<reference evidence="2 3" key="1">
    <citation type="submission" date="2020-08" db="EMBL/GenBank/DDBJ databases">
        <title>Genomic Encyclopedia of Type Strains, Phase IV (KMG-IV): sequencing the most valuable type-strain genomes for metagenomic binning, comparative biology and taxonomic classification.</title>
        <authorList>
            <person name="Goeker M."/>
        </authorList>
    </citation>
    <scope>NUCLEOTIDE SEQUENCE [LARGE SCALE GENOMIC DNA]</scope>
    <source>
        <strain evidence="2 3">DSM 14878</strain>
    </source>
</reference>
<dbReference type="EMBL" id="JACIDA010000001">
    <property type="protein sequence ID" value="MBB3871405.1"/>
    <property type="molecule type" value="Genomic_DNA"/>
</dbReference>
<gene>
    <name evidence="2" type="ORF">GGR11_000919</name>
</gene>
<dbReference type="Proteomes" id="UP000532936">
    <property type="component" value="Unassembled WGS sequence"/>
</dbReference>
<organism evidence="2 3">
    <name type="scientific">Brevundimonas mediterranea</name>
    <dbReference type="NCBI Taxonomy" id="74329"/>
    <lineage>
        <taxon>Bacteria</taxon>
        <taxon>Pseudomonadati</taxon>
        <taxon>Pseudomonadota</taxon>
        <taxon>Alphaproteobacteria</taxon>
        <taxon>Caulobacterales</taxon>
        <taxon>Caulobacteraceae</taxon>
        <taxon>Brevundimonas</taxon>
    </lineage>
</organism>
<feature type="signal peptide" evidence="1">
    <location>
        <begin position="1"/>
        <end position="16"/>
    </location>
</feature>
<dbReference type="PROSITE" id="PS51257">
    <property type="entry name" value="PROKAR_LIPOPROTEIN"/>
    <property type="match status" value="1"/>
</dbReference>
<evidence type="ECO:0000256" key="1">
    <source>
        <dbReference type="SAM" id="SignalP"/>
    </source>
</evidence>
<feature type="chain" id="PRO_5031482444" evidence="1">
    <location>
        <begin position="17"/>
        <end position="171"/>
    </location>
</feature>
<protein>
    <submittedName>
        <fullName evidence="2">Uncharacterized protein</fullName>
    </submittedName>
</protein>
<keyword evidence="1" id="KW-0732">Signal</keyword>
<evidence type="ECO:0000313" key="2">
    <source>
        <dbReference type="EMBL" id="MBB3871405.1"/>
    </source>
</evidence>
<dbReference type="RefSeq" id="WP_183195608.1">
    <property type="nucleotide sequence ID" value="NZ_JACIDA010000001.1"/>
</dbReference>
<proteinExistence type="predicted"/>